<protein>
    <submittedName>
        <fullName evidence="1">Uncharacterized protein</fullName>
    </submittedName>
</protein>
<reference evidence="1 2" key="1">
    <citation type="journal article" date="2018" name="Nat. Ecol. Evol.">
        <title>Shark genomes provide insights into elasmobranch evolution and the origin of vertebrates.</title>
        <authorList>
            <person name="Hara Y"/>
            <person name="Yamaguchi K"/>
            <person name="Onimaru K"/>
            <person name="Kadota M"/>
            <person name="Koyanagi M"/>
            <person name="Keeley SD"/>
            <person name="Tatsumi K"/>
            <person name="Tanaka K"/>
            <person name="Motone F"/>
            <person name="Kageyama Y"/>
            <person name="Nozu R"/>
            <person name="Adachi N"/>
            <person name="Nishimura O"/>
            <person name="Nakagawa R"/>
            <person name="Tanegashima C"/>
            <person name="Kiyatake I"/>
            <person name="Matsumoto R"/>
            <person name="Murakumo K"/>
            <person name="Nishida K"/>
            <person name="Terakita A"/>
            <person name="Kuratani S"/>
            <person name="Sato K"/>
            <person name="Hyodo S Kuraku.S."/>
        </authorList>
    </citation>
    <scope>NUCLEOTIDE SEQUENCE [LARGE SCALE GENOMIC DNA]</scope>
</reference>
<dbReference type="Proteomes" id="UP000288216">
    <property type="component" value="Unassembled WGS sequence"/>
</dbReference>
<gene>
    <name evidence="1" type="ORF">scyTo_0011238</name>
</gene>
<proteinExistence type="predicted"/>
<dbReference type="AlphaFoldDB" id="A0A401NJK5"/>
<dbReference type="EMBL" id="BFAA01005040">
    <property type="protein sequence ID" value="GCB61027.1"/>
    <property type="molecule type" value="Genomic_DNA"/>
</dbReference>
<evidence type="ECO:0000313" key="2">
    <source>
        <dbReference type="Proteomes" id="UP000288216"/>
    </source>
</evidence>
<keyword evidence="2" id="KW-1185">Reference proteome</keyword>
<organism evidence="1 2">
    <name type="scientific">Scyliorhinus torazame</name>
    <name type="common">Cloudy catshark</name>
    <name type="synonym">Catulus torazame</name>
    <dbReference type="NCBI Taxonomy" id="75743"/>
    <lineage>
        <taxon>Eukaryota</taxon>
        <taxon>Metazoa</taxon>
        <taxon>Chordata</taxon>
        <taxon>Craniata</taxon>
        <taxon>Vertebrata</taxon>
        <taxon>Chondrichthyes</taxon>
        <taxon>Elasmobranchii</taxon>
        <taxon>Galeomorphii</taxon>
        <taxon>Galeoidea</taxon>
        <taxon>Carcharhiniformes</taxon>
        <taxon>Scyliorhinidae</taxon>
        <taxon>Scyliorhinus</taxon>
    </lineage>
</organism>
<name>A0A401NJK5_SCYTO</name>
<accession>A0A401NJK5</accession>
<sequence>MVDSRACWVGTLPRPISPSAWESWQEMFVLRDGKRMLPHLSKKAWAEVAAKAPEITDEFNKQKDTGLIRTRPGILSSTDGLLQICPPDGSCLIYRGFPHYLLCGGSVQSEKWI</sequence>
<evidence type="ECO:0000313" key="1">
    <source>
        <dbReference type="EMBL" id="GCB61027.1"/>
    </source>
</evidence>
<comment type="caution">
    <text evidence="1">The sequence shown here is derived from an EMBL/GenBank/DDBJ whole genome shotgun (WGS) entry which is preliminary data.</text>
</comment>